<name>A0A3M7J782_HORWE</name>
<reference evidence="2 3" key="1">
    <citation type="journal article" date="2018" name="BMC Genomics">
        <title>Genomic evidence for intraspecific hybridization in a clonal and extremely halotolerant yeast.</title>
        <authorList>
            <person name="Gostincar C."/>
            <person name="Stajich J.E."/>
            <person name="Zupancic J."/>
            <person name="Zalar P."/>
            <person name="Gunde-Cimerman N."/>
        </authorList>
    </citation>
    <scope>NUCLEOTIDE SEQUENCE [LARGE SCALE GENOMIC DNA]</scope>
    <source>
        <strain evidence="2 3">EXF-120</strain>
    </source>
</reference>
<proteinExistence type="predicted"/>
<feature type="domain" description="Tautomerase cis-CaaD-like" evidence="1">
    <location>
        <begin position="47"/>
        <end position="186"/>
    </location>
</feature>
<dbReference type="InterPro" id="IPR028116">
    <property type="entry name" value="Cis-CaaD-like"/>
</dbReference>
<evidence type="ECO:0000313" key="2">
    <source>
        <dbReference type="EMBL" id="RMZ33499.1"/>
    </source>
</evidence>
<dbReference type="OrthoDB" id="2129288at2759"/>
<sequence length="193" mass="22409">MGMSLRILLKKRRAWEKIETQAIRGEQQDQASQNLTFRKTHANINKMPLWSIYHPTGTFEDEASREALSKDITKFYTSIGLPPFYVIVNFITLPGNAMWIGGRPNTGKPFIRLKIDHIAVTLPNEDEAYKRTTSRIDAALKPHIADKGYDWEYHVDETERRLWKVQGMYAPPFQSEEEKKWFEANKPLPWSGA</sequence>
<dbReference type="Gene3D" id="3.30.429.10">
    <property type="entry name" value="Macrophage Migration Inhibitory Factor"/>
    <property type="match status" value="1"/>
</dbReference>
<comment type="caution">
    <text evidence="2">The sequence shown here is derived from an EMBL/GenBank/DDBJ whole genome shotgun (WGS) entry which is preliminary data.</text>
</comment>
<dbReference type="VEuPathDB" id="FungiDB:BTJ68_03432"/>
<dbReference type="EMBL" id="QWIT01000043">
    <property type="protein sequence ID" value="RMZ33499.1"/>
    <property type="molecule type" value="Genomic_DNA"/>
</dbReference>
<dbReference type="InterPro" id="IPR014347">
    <property type="entry name" value="Tautomerase/MIF_sf"/>
</dbReference>
<accession>A0A3M7J782</accession>
<organism evidence="2 3">
    <name type="scientific">Hortaea werneckii</name>
    <name type="common">Black yeast</name>
    <name type="synonym">Cladosporium werneckii</name>
    <dbReference type="NCBI Taxonomy" id="91943"/>
    <lineage>
        <taxon>Eukaryota</taxon>
        <taxon>Fungi</taxon>
        <taxon>Dikarya</taxon>
        <taxon>Ascomycota</taxon>
        <taxon>Pezizomycotina</taxon>
        <taxon>Dothideomycetes</taxon>
        <taxon>Dothideomycetidae</taxon>
        <taxon>Mycosphaerellales</taxon>
        <taxon>Teratosphaeriaceae</taxon>
        <taxon>Hortaea</taxon>
    </lineage>
</organism>
<evidence type="ECO:0000313" key="3">
    <source>
        <dbReference type="Proteomes" id="UP000281677"/>
    </source>
</evidence>
<evidence type="ECO:0000259" key="1">
    <source>
        <dbReference type="Pfam" id="PF14832"/>
    </source>
</evidence>
<gene>
    <name evidence="2" type="ORF">D0859_02372</name>
</gene>
<dbReference type="Pfam" id="PF14832">
    <property type="entry name" value="Tautomerase_3"/>
    <property type="match status" value="1"/>
</dbReference>
<dbReference type="AlphaFoldDB" id="A0A3M7J782"/>
<dbReference type="Proteomes" id="UP000281677">
    <property type="component" value="Unassembled WGS sequence"/>
</dbReference>
<protein>
    <recommendedName>
        <fullName evidence="1">Tautomerase cis-CaaD-like domain-containing protein</fullName>
    </recommendedName>
</protein>